<name>A0ABD5NKU1_9EURY</name>
<dbReference type="RefSeq" id="WP_256533681.1">
    <property type="nucleotide sequence ID" value="NZ_CP101824.1"/>
</dbReference>
<keyword evidence="3" id="KW-1185">Reference proteome</keyword>
<feature type="compositionally biased region" description="Basic and acidic residues" evidence="1">
    <location>
        <begin position="34"/>
        <end position="47"/>
    </location>
</feature>
<gene>
    <name evidence="2" type="ORF">ACFOUR_03550</name>
</gene>
<feature type="compositionally biased region" description="Basic and acidic residues" evidence="1">
    <location>
        <begin position="1"/>
        <end position="11"/>
    </location>
</feature>
<comment type="caution">
    <text evidence="2">The sequence shown here is derived from an EMBL/GenBank/DDBJ whole genome shotgun (WGS) entry which is preliminary data.</text>
</comment>
<organism evidence="2 3">
    <name type="scientific">Halovivax cerinus</name>
    <dbReference type="NCBI Taxonomy" id="1487865"/>
    <lineage>
        <taxon>Archaea</taxon>
        <taxon>Methanobacteriati</taxon>
        <taxon>Methanobacteriota</taxon>
        <taxon>Stenosarchaea group</taxon>
        <taxon>Halobacteria</taxon>
        <taxon>Halobacteriales</taxon>
        <taxon>Natrialbaceae</taxon>
        <taxon>Halovivax</taxon>
    </lineage>
</organism>
<dbReference type="Proteomes" id="UP001595846">
    <property type="component" value="Unassembled WGS sequence"/>
</dbReference>
<evidence type="ECO:0000313" key="3">
    <source>
        <dbReference type="Proteomes" id="UP001595846"/>
    </source>
</evidence>
<evidence type="ECO:0000256" key="1">
    <source>
        <dbReference type="SAM" id="MobiDB-lite"/>
    </source>
</evidence>
<feature type="region of interest" description="Disordered" evidence="1">
    <location>
        <begin position="1"/>
        <end position="63"/>
    </location>
</feature>
<accession>A0ABD5NKU1</accession>
<protein>
    <submittedName>
        <fullName evidence="2">Uncharacterized protein</fullName>
    </submittedName>
</protein>
<dbReference type="EMBL" id="JBHSAQ010000002">
    <property type="protein sequence ID" value="MFC3957450.1"/>
    <property type="molecule type" value="Genomic_DNA"/>
</dbReference>
<reference evidence="2 3" key="1">
    <citation type="journal article" date="2019" name="Int. J. Syst. Evol. Microbiol.">
        <title>The Global Catalogue of Microorganisms (GCM) 10K type strain sequencing project: providing services to taxonomists for standard genome sequencing and annotation.</title>
        <authorList>
            <consortium name="The Broad Institute Genomics Platform"/>
            <consortium name="The Broad Institute Genome Sequencing Center for Infectious Disease"/>
            <person name="Wu L."/>
            <person name="Ma J."/>
        </authorList>
    </citation>
    <scope>NUCLEOTIDE SEQUENCE [LARGE SCALE GENOMIC DNA]</scope>
    <source>
        <strain evidence="2 3">IBRC-M 10256</strain>
    </source>
</reference>
<evidence type="ECO:0000313" key="2">
    <source>
        <dbReference type="EMBL" id="MFC3957450.1"/>
    </source>
</evidence>
<dbReference type="GeneID" id="73902812"/>
<proteinExistence type="predicted"/>
<dbReference type="AlphaFoldDB" id="A0ABD5NKU1"/>
<sequence>MTTTDDRRDDATTDDDSGASTTSDGEPDAAMTSDEDRDRTSTRDTARDGSPADSARDGSAAEPDLTQTHTLVCDRFGEAFAAVFELVRQEMTAAIVRLDEDELSLDIEGDDTAPAWESIRDRFERVADGDESETVWRCPTTTAEGRDALLELLSHTDGVVGAYFVREIQLRRDDEVLASAVPHHSQASLDATRCETVADDEIVDLAGVAACLVPTGPAVTWVDGDRRWRLAGKYLCAERIDGRPGSCYGLSNLQAASVRADGTLELSWDAGTVGDDAIGRALTWVMNRLYRPPTDVPCPDPERAETVRARMQEILAAYDGRTL</sequence>